<feature type="domain" description="Glycoside hydrolase family 5" evidence="4">
    <location>
        <begin position="80"/>
        <end position="321"/>
    </location>
</feature>
<dbReference type="InterPro" id="IPR001547">
    <property type="entry name" value="Glyco_hydro_5"/>
</dbReference>
<accession>A0AAJ6B6K9</accession>
<comment type="similarity">
    <text evidence="3">Belongs to the glycosyl hydrolase 5 (cellulase A) family.</text>
</comment>
<dbReference type="Gene3D" id="3.20.20.80">
    <property type="entry name" value="Glycosidases"/>
    <property type="match status" value="1"/>
</dbReference>
<reference evidence="5" key="1">
    <citation type="submission" date="2023-03" db="EMBL/GenBank/DDBJ databases">
        <title>Andean soil-derived lignocellulolytic bacterial consortium as a source of novel taxa and putative plastic-active enzymes.</title>
        <authorList>
            <person name="Diaz-Garcia L."/>
            <person name="Chuvochina M."/>
            <person name="Feuerriegel G."/>
            <person name="Bunk B."/>
            <person name="Sproer C."/>
            <person name="Streit W.R."/>
            <person name="Rodriguez L.M."/>
            <person name="Overmann J."/>
            <person name="Jimenez D.J."/>
        </authorList>
    </citation>
    <scope>NUCLEOTIDE SEQUENCE</scope>
    <source>
        <strain evidence="5">MAG 3858</strain>
    </source>
</reference>
<evidence type="ECO:0000256" key="1">
    <source>
        <dbReference type="ARBA" id="ARBA00022801"/>
    </source>
</evidence>
<gene>
    <name evidence="5" type="ORF">P0Y49_17490</name>
</gene>
<dbReference type="Pfam" id="PF00150">
    <property type="entry name" value="Cellulase"/>
    <property type="match status" value="1"/>
</dbReference>
<dbReference type="GO" id="GO:0000272">
    <property type="term" value="P:polysaccharide catabolic process"/>
    <property type="evidence" value="ECO:0007669"/>
    <property type="project" value="InterPro"/>
</dbReference>
<proteinExistence type="inferred from homology"/>
<evidence type="ECO:0000259" key="4">
    <source>
        <dbReference type="Pfam" id="PF00150"/>
    </source>
</evidence>
<sequence>MGSCKIIVFLFCVFIHGAFSQKRNQHKRELWTVEQANDWYKKMPWLLGSNFLPSTAINQLEMWQADTFDPVTIKRELGWAKSLGMNTMRVYLHDLPFQADSAGFMKRINVFLNIAARNGIKPVFVIFDSCWDPFPKSGKQPKPVPYVHNSGWVQSPGLTALKDPAQYPRLERYVKGVISRFAKDKRILAWDLWNEPDNINGNSYGKVDLADKATYVLPLIKKTFEWARSVNPTQPLTSGVWTGNWTSDASLRAVEKVQIGESDIITFHNYGKPEEFANKMKQLERYHRPLICTEYMARPTGSTFEGFLPTAKKHKVGMINWGFVDGKSQTIYPWDSWTKKYNDEPALWFHDIFRKDGTPYKQEEIDLIRSIVAIK</sequence>
<keyword evidence="1 3" id="KW-0378">Hydrolase</keyword>
<name>A0AAJ6B6K9_9SPHI</name>
<dbReference type="InterPro" id="IPR017853">
    <property type="entry name" value="GH"/>
</dbReference>
<protein>
    <submittedName>
        <fullName evidence="5">Cellulase family glycosylhydrolase</fullName>
    </submittedName>
</protein>
<dbReference type="GO" id="GO:0004553">
    <property type="term" value="F:hydrolase activity, hydrolyzing O-glycosyl compounds"/>
    <property type="evidence" value="ECO:0007669"/>
    <property type="project" value="InterPro"/>
</dbReference>
<organism evidence="5 6">
    <name type="scientific">Candidatus Pedobacter colombiensis</name>
    <dbReference type="NCBI Taxonomy" id="3121371"/>
    <lineage>
        <taxon>Bacteria</taxon>
        <taxon>Pseudomonadati</taxon>
        <taxon>Bacteroidota</taxon>
        <taxon>Sphingobacteriia</taxon>
        <taxon>Sphingobacteriales</taxon>
        <taxon>Sphingobacteriaceae</taxon>
        <taxon>Pedobacter</taxon>
    </lineage>
</organism>
<dbReference type="AlphaFoldDB" id="A0AAJ6B6K9"/>
<dbReference type="SUPFAM" id="SSF51445">
    <property type="entry name" value="(Trans)glycosidases"/>
    <property type="match status" value="1"/>
</dbReference>
<dbReference type="Proteomes" id="UP001214530">
    <property type="component" value="Chromosome"/>
</dbReference>
<evidence type="ECO:0000256" key="3">
    <source>
        <dbReference type="RuleBase" id="RU361153"/>
    </source>
</evidence>
<keyword evidence="2 3" id="KW-0326">Glycosidase</keyword>
<evidence type="ECO:0000313" key="5">
    <source>
        <dbReference type="EMBL" id="WEK18586.1"/>
    </source>
</evidence>
<evidence type="ECO:0000256" key="2">
    <source>
        <dbReference type="ARBA" id="ARBA00023295"/>
    </source>
</evidence>
<evidence type="ECO:0000313" key="6">
    <source>
        <dbReference type="Proteomes" id="UP001214530"/>
    </source>
</evidence>
<dbReference type="EMBL" id="CP119313">
    <property type="protein sequence ID" value="WEK18586.1"/>
    <property type="molecule type" value="Genomic_DNA"/>
</dbReference>